<feature type="signal peptide" evidence="2">
    <location>
        <begin position="1"/>
        <end position="24"/>
    </location>
</feature>
<dbReference type="AlphaFoldDB" id="A0A6B8RFV2"/>
<sequence>MKYKLSLVLTIFCLGLILTSCARADHKVTLEKDSVKQQVMITAQTLTPLAATVTPAPKPLMPLIFLDPGHQLKGNNELEYLGPNSKVKKPKVTSGTRGISTKKTEFQLNLDVSLLLRDILVAKGYRVQMTRDKNEVNLSNKERALMANKAKADLFVRVHADGNDKSTVNGISIQYPIENSSTKTIKAKPSKLAAEAMLKAVIKETGAKSRGIVPRGDLAGFNWSEVPSVLIEMGFMTNKKEDNLMATKSYQEKLAKGMLIGIEQWLAEG</sequence>
<dbReference type="SMART" id="SM00646">
    <property type="entry name" value="Ami_3"/>
    <property type="match status" value="1"/>
</dbReference>
<evidence type="ECO:0000313" key="4">
    <source>
        <dbReference type="EMBL" id="QGQ95341.1"/>
    </source>
</evidence>
<dbReference type="GO" id="GO:0008745">
    <property type="term" value="F:N-acetylmuramoyl-L-alanine amidase activity"/>
    <property type="evidence" value="ECO:0007669"/>
    <property type="project" value="InterPro"/>
</dbReference>
<dbReference type="EMBL" id="CP034235">
    <property type="protein sequence ID" value="QGQ95341.1"/>
    <property type="molecule type" value="Genomic_DNA"/>
</dbReference>
<gene>
    <name evidence="4" type="ORF">EHS13_10820</name>
</gene>
<dbReference type="PANTHER" id="PTHR30404:SF0">
    <property type="entry name" value="N-ACETYLMURAMOYL-L-ALANINE AMIDASE AMIC"/>
    <property type="match status" value="1"/>
</dbReference>
<name>A0A6B8RFV2_9BACL</name>
<dbReference type="Gene3D" id="3.40.630.40">
    <property type="entry name" value="Zn-dependent exopeptidases"/>
    <property type="match status" value="1"/>
</dbReference>
<dbReference type="GO" id="GO:0030288">
    <property type="term" value="C:outer membrane-bounded periplasmic space"/>
    <property type="evidence" value="ECO:0007669"/>
    <property type="project" value="TreeGrafter"/>
</dbReference>
<dbReference type="Proteomes" id="UP000426246">
    <property type="component" value="Chromosome"/>
</dbReference>
<dbReference type="OrthoDB" id="43070at2"/>
<evidence type="ECO:0000259" key="3">
    <source>
        <dbReference type="SMART" id="SM00646"/>
    </source>
</evidence>
<feature type="domain" description="MurNAc-LAA" evidence="3">
    <location>
        <begin position="144"/>
        <end position="263"/>
    </location>
</feature>
<protein>
    <submittedName>
        <fullName evidence="4">N-acetylmuramoyl-L-alanine amidase</fullName>
    </submittedName>
</protein>
<dbReference type="GO" id="GO:0009253">
    <property type="term" value="P:peptidoglycan catabolic process"/>
    <property type="evidence" value="ECO:0007669"/>
    <property type="project" value="InterPro"/>
</dbReference>
<dbReference type="CDD" id="cd02696">
    <property type="entry name" value="MurNAc-LAA"/>
    <property type="match status" value="1"/>
</dbReference>
<keyword evidence="5" id="KW-1185">Reference proteome</keyword>
<evidence type="ECO:0000256" key="2">
    <source>
        <dbReference type="SAM" id="SignalP"/>
    </source>
</evidence>
<organism evidence="4 5">
    <name type="scientific">Paenibacillus psychroresistens</name>
    <dbReference type="NCBI Taxonomy" id="1778678"/>
    <lineage>
        <taxon>Bacteria</taxon>
        <taxon>Bacillati</taxon>
        <taxon>Bacillota</taxon>
        <taxon>Bacilli</taxon>
        <taxon>Bacillales</taxon>
        <taxon>Paenibacillaceae</taxon>
        <taxon>Paenibacillus</taxon>
    </lineage>
</organism>
<dbReference type="KEGG" id="ppsc:EHS13_10820"/>
<reference evidence="5" key="1">
    <citation type="submission" date="2018-11" db="EMBL/GenBank/DDBJ databases">
        <title>Complete genome sequence of Paenibacillus sp. ML311-T8.</title>
        <authorList>
            <person name="Nam Y.-D."/>
            <person name="Kang J."/>
            <person name="Chung W.-H."/>
            <person name="Park Y.S."/>
        </authorList>
    </citation>
    <scope>NUCLEOTIDE SEQUENCE [LARGE SCALE GENOMIC DNA]</scope>
    <source>
        <strain evidence="5">ML311-T8</strain>
    </source>
</reference>
<evidence type="ECO:0000256" key="1">
    <source>
        <dbReference type="ARBA" id="ARBA00022801"/>
    </source>
</evidence>
<dbReference type="InterPro" id="IPR050695">
    <property type="entry name" value="N-acetylmuramoyl_amidase_3"/>
</dbReference>
<dbReference type="RefSeq" id="WP_155700358.1">
    <property type="nucleotide sequence ID" value="NZ_CP034235.1"/>
</dbReference>
<evidence type="ECO:0000313" key="5">
    <source>
        <dbReference type="Proteomes" id="UP000426246"/>
    </source>
</evidence>
<proteinExistence type="predicted"/>
<dbReference type="PROSITE" id="PS51257">
    <property type="entry name" value="PROKAR_LIPOPROTEIN"/>
    <property type="match status" value="1"/>
</dbReference>
<accession>A0A6B8RFV2</accession>
<dbReference type="InterPro" id="IPR002508">
    <property type="entry name" value="MurNAc-LAA_cat"/>
</dbReference>
<dbReference type="PANTHER" id="PTHR30404">
    <property type="entry name" value="N-ACETYLMURAMOYL-L-ALANINE AMIDASE"/>
    <property type="match status" value="1"/>
</dbReference>
<dbReference type="SUPFAM" id="SSF53187">
    <property type="entry name" value="Zn-dependent exopeptidases"/>
    <property type="match status" value="1"/>
</dbReference>
<keyword evidence="1" id="KW-0378">Hydrolase</keyword>
<dbReference type="Pfam" id="PF01520">
    <property type="entry name" value="Amidase_3"/>
    <property type="match status" value="1"/>
</dbReference>
<feature type="chain" id="PRO_5025569291" evidence="2">
    <location>
        <begin position="25"/>
        <end position="269"/>
    </location>
</feature>
<keyword evidence="2" id="KW-0732">Signal</keyword>